<keyword evidence="3" id="KW-0964">Secreted</keyword>
<dbReference type="InterPro" id="IPR036941">
    <property type="entry name" value="Rcpt_L-dom_sf"/>
</dbReference>
<evidence type="ECO:0000313" key="8">
    <source>
        <dbReference type="Proteomes" id="UP000063429"/>
    </source>
</evidence>
<dbReference type="InterPro" id="IPR011460">
    <property type="entry name" value="Lcl_C"/>
</dbReference>
<evidence type="ECO:0000256" key="4">
    <source>
        <dbReference type="ARBA" id="ARBA00022729"/>
    </source>
</evidence>
<dbReference type="Pfam" id="PF07603">
    <property type="entry name" value="Lcl_C"/>
    <property type="match status" value="2"/>
</dbReference>
<evidence type="ECO:0000256" key="3">
    <source>
        <dbReference type="ARBA" id="ARBA00022525"/>
    </source>
</evidence>
<proteinExistence type="predicted"/>
<comment type="subcellular location">
    <subcellularLocation>
        <location evidence="1">Secreted</location>
        <location evidence="1">Cell wall</location>
    </subcellularLocation>
</comment>
<evidence type="ECO:0000256" key="1">
    <source>
        <dbReference type="ARBA" id="ARBA00004191"/>
    </source>
</evidence>
<dbReference type="InterPro" id="IPR051648">
    <property type="entry name" value="CWI-Assembly_Regulator"/>
</dbReference>
<gene>
    <name evidence="7" type="ORF">F506_07175</name>
</gene>
<dbReference type="EMBL" id="CP011409">
    <property type="protein sequence ID" value="AKZ62487.1"/>
    <property type="molecule type" value="Genomic_DNA"/>
</dbReference>
<feature type="domain" description="Lcl C-terminal" evidence="6">
    <location>
        <begin position="13"/>
        <end position="126"/>
    </location>
</feature>
<feature type="domain" description="Lcl C-terminal" evidence="6">
    <location>
        <begin position="145"/>
        <end position="247"/>
    </location>
</feature>
<organism evidence="7 8">
    <name type="scientific">Herbaspirillum hiltneri N3</name>
    <dbReference type="NCBI Taxonomy" id="1262470"/>
    <lineage>
        <taxon>Bacteria</taxon>
        <taxon>Pseudomonadati</taxon>
        <taxon>Pseudomonadota</taxon>
        <taxon>Betaproteobacteria</taxon>
        <taxon>Burkholderiales</taxon>
        <taxon>Oxalobacteraceae</taxon>
        <taxon>Herbaspirillum</taxon>
    </lineage>
</organism>
<keyword evidence="2" id="KW-0134">Cell wall</keyword>
<evidence type="ECO:0000259" key="6">
    <source>
        <dbReference type="Pfam" id="PF07603"/>
    </source>
</evidence>
<reference evidence="8" key="1">
    <citation type="journal article" date="2015" name="Genome Announc.">
        <title>Complete Genome Sequence of Herbaspirillum hiltneri N3 (DSM 17495), Isolated from Surface-Sterilized Wheat Roots.</title>
        <authorList>
            <person name="Guizelini D."/>
            <person name="Saizaki P.M."/>
            <person name="Coimbra N.A."/>
            <person name="Weiss V.A."/>
            <person name="Faoro H."/>
            <person name="Sfeir M.Z."/>
            <person name="Baura V.A."/>
            <person name="Monteiro R.A."/>
            <person name="Chubatsu L.S."/>
            <person name="Souza E.M."/>
            <person name="Cruz L.M."/>
            <person name="Pedrosa F.O."/>
            <person name="Raittz R.T."/>
            <person name="Marchaukoski J.N."/>
            <person name="Steffens M.B."/>
        </authorList>
    </citation>
    <scope>NUCLEOTIDE SEQUENCE [LARGE SCALE GENOMIC DNA]</scope>
    <source>
        <strain evidence="8">N3</strain>
    </source>
</reference>
<dbReference type="Gene3D" id="3.80.20.20">
    <property type="entry name" value="Receptor L-domain"/>
    <property type="match status" value="1"/>
</dbReference>
<dbReference type="PANTHER" id="PTHR31018">
    <property type="entry name" value="SPORULATION-SPECIFIC PROTEIN-RELATED"/>
    <property type="match status" value="1"/>
</dbReference>
<dbReference type="Proteomes" id="UP000063429">
    <property type="component" value="Chromosome"/>
</dbReference>
<dbReference type="SUPFAM" id="SSF52058">
    <property type="entry name" value="L domain-like"/>
    <property type="match status" value="1"/>
</dbReference>
<sequence length="561" mass="60973">MDAPKWSSENELTLLDDATGLLWSKRSFALPVGKTFEDARSYCKSLGGPEMQIPTRQQLQTLVNYKYANPVVDHDRLPGIRSGPYWTATPSDINGADKDSYWLIDFLDGRSFSRNAKGNLAGVLCVADFYEAKPDSHYTDRGSWVEDNATGLGWQKQTVHANDANALADACLGSGLGGKRWRVPAQHELLSLVSAGQSRPYLDPLFSGELYLSSSTADLHRVGSDFYGVDFQRGVTVPGDGMHTRCVSQWPDNKMTGRTYEGSVFIDASNIDDANRQLQLFETGHYRKIHGDLYIHGPVAAVILPYLEEVTGSISVDRSAKIHTVAIPFLTTIGGELSAVGNAALDRLVFPGLAGIGGNLTLIKNANLGSKQEQIPLNDEIVEPFDFRSLKTIGGDVSIQAHQQLKMLSITSPISVGKSVSIGDNPQLRTIRMTSLALIGQSCGPGSGDCGSLEILSNMRLASVDFASLKTIVAGFSVRGNPELKDVQERIDRIGTGLVAQYNRKLCARTVLDRILLRTWNSGHFPGGVTITDNDPAPECKTACSDRDHCTIPHAKAVPRR</sequence>
<evidence type="ECO:0000313" key="7">
    <source>
        <dbReference type="EMBL" id="AKZ62487.1"/>
    </source>
</evidence>
<protein>
    <recommendedName>
        <fullName evidence="6">Lcl C-terminal domain-containing protein</fullName>
    </recommendedName>
</protein>
<accession>A0ABN4HV23</accession>
<name>A0ABN4HV23_9BURK</name>
<dbReference type="PANTHER" id="PTHR31018:SF3">
    <property type="entry name" value="RECEPTOR PROTEIN-TYROSINE KINASE"/>
    <property type="match status" value="1"/>
</dbReference>
<evidence type="ECO:0000256" key="2">
    <source>
        <dbReference type="ARBA" id="ARBA00022512"/>
    </source>
</evidence>
<keyword evidence="5" id="KW-0325">Glycoprotein</keyword>
<evidence type="ECO:0000256" key="5">
    <source>
        <dbReference type="ARBA" id="ARBA00023180"/>
    </source>
</evidence>
<keyword evidence="8" id="KW-1185">Reference proteome</keyword>
<keyword evidence="4" id="KW-0732">Signal</keyword>